<proteinExistence type="predicted"/>
<protein>
    <submittedName>
        <fullName evidence="1">Uncharacterized protein</fullName>
    </submittedName>
</protein>
<gene>
    <name evidence="1" type="ORF">SAMN02745138_03324</name>
</gene>
<dbReference type="AlphaFoldDB" id="A0A1M7A411"/>
<dbReference type="RefSeq" id="WP_087989778.1">
    <property type="nucleotide sequence ID" value="NZ_FRAH01000100.1"/>
</dbReference>
<evidence type="ECO:0000313" key="2">
    <source>
        <dbReference type="Proteomes" id="UP000183975"/>
    </source>
</evidence>
<dbReference type="InterPro" id="IPR036390">
    <property type="entry name" value="WH_DNA-bd_sf"/>
</dbReference>
<dbReference type="OrthoDB" id="2086207at2"/>
<dbReference type="EMBL" id="FRAH01000100">
    <property type="protein sequence ID" value="SHL37339.1"/>
    <property type="molecule type" value="Genomic_DNA"/>
</dbReference>
<dbReference type="Proteomes" id="UP000183975">
    <property type="component" value="Unassembled WGS sequence"/>
</dbReference>
<evidence type="ECO:0000313" key="1">
    <source>
        <dbReference type="EMBL" id="SHL37339.1"/>
    </source>
</evidence>
<dbReference type="Gene3D" id="1.10.10.10">
    <property type="entry name" value="Winged helix-like DNA-binding domain superfamily/Winged helix DNA-binding domain"/>
    <property type="match status" value="1"/>
</dbReference>
<accession>A0A1M7A411</accession>
<dbReference type="SUPFAM" id="SSF46785">
    <property type="entry name" value="Winged helix' DNA-binding domain"/>
    <property type="match status" value="1"/>
</dbReference>
<reference evidence="1 2" key="1">
    <citation type="submission" date="2016-11" db="EMBL/GenBank/DDBJ databases">
        <authorList>
            <person name="Jaros S."/>
            <person name="Januszkiewicz K."/>
            <person name="Wedrychowicz H."/>
        </authorList>
    </citation>
    <scope>NUCLEOTIDE SEQUENCE [LARGE SCALE GENOMIC DNA]</scope>
    <source>
        <strain evidence="1 2">DSM 14214</strain>
    </source>
</reference>
<name>A0A1M7A411_9FIRM</name>
<dbReference type="InterPro" id="IPR036388">
    <property type="entry name" value="WH-like_DNA-bd_sf"/>
</dbReference>
<keyword evidence="2" id="KW-1185">Reference proteome</keyword>
<organism evidence="1 2">
    <name type="scientific">Anaerotignum lactatifermentans DSM 14214</name>
    <dbReference type="NCBI Taxonomy" id="1121323"/>
    <lineage>
        <taxon>Bacteria</taxon>
        <taxon>Bacillati</taxon>
        <taxon>Bacillota</taxon>
        <taxon>Clostridia</taxon>
        <taxon>Lachnospirales</taxon>
        <taxon>Anaerotignaceae</taxon>
        <taxon>Anaerotignum</taxon>
    </lineage>
</organism>
<sequence>MMEETYLLLMEKIVELTEKNGETDAAALAWETGMKHGDILLRLKEMEEKNWLVTYEIDMCCGEEYIVDGLTDAGKAALAELKK</sequence>